<comment type="caution">
    <text evidence="3">The sequence shown here is derived from an EMBL/GenBank/DDBJ whole genome shotgun (WGS) entry which is preliminary data.</text>
</comment>
<keyword evidence="4" id="KW-1185">Reference proteome</keyword>
<dbReference type="Proteomes" id="UP001151760">
    <property type="component" value="Unassembled WGS sequence"/>
</dbReference>
<feature type="region of interest" description="Disordered" evidence="1">
    <location>
        <begin position="51"/>
        <end position="86"/>
    </location>
</feature>
<reference evidence="3" key="1">
    <citation type="journal article" date="2022" name="Int. J. Mol. Sci.">
        <title>Draft Genome of Tanacetum Coccineum: Genomic Comparison of Closely Related Tanacetum-Family Plants.</title>
        <authorList>
            <person name="Yamashiro T."/>
            <person name="Shiraishi A."/>
            <person name="Nakayama K."/>
            <person name="Satake H."/>
        </authorList>
    </citation>
    <scope>NUCLEOTIDE SEQUENCE</scope>
</reference>
<feature type="region of interest" description="Disordered" evidence="1">
    <location>
        <begin position="137"/>
        <end position="160"/>
    </location>
</feature>
<dbReference type="InterPro" id="IPR052060">
    <property type="entry name" value="Bromo_WD_repeat"/>
</dbReference>
<feature type="domain" description="BRWD/PHIP ancillary-like" evidence="2">
    <location>
        <begin position="168"/>
        <end position="327"/>
    </location>
</feature>
<dbReference type="EMBL" id="BQNB010014748">
    <property type="protein sequence ID" value="GJT31922.1"/>
    <property type="molecule type" value="Genomic_DNA"/>
</dbReference>
<reference evidence="3" key="2">
    <citation type="submission" date="2022-01" db="EMBL/GenBank/DDBJ databases">
        <authorList>
            <person name="Yamashiro T."/>
            <person name="Shiraishi A."/>
            <person name="Satake H."/>
            <person name="Nakayama K."/>
        </authorList>
    </citation>
    <scope>NUCLEOTIDE SEQUENCE</scope>
</reference>
<dbReference type="PANTHER" id="PTHR16266">
    <property type="entry name" value="WD REPEAT DOMAIN 9"/>
    <property type="match status" value="1"/>
</dbReference>
<evidence type="ECO:0000256" key="1">
    <source>
        <dbReference type="SAM" id="MobiDB-lite"/>
    </source>
</evidence>
<name>A0ABQ5D0M4_9ASTR</name>
<dbReference type="InterPro" id="IPR057451">
    <property type="entry name" value="BRWD/PHIP_AD"/>
</dbReference>
<dbReference type="Pfam" id="PF25313">
    <property type="entry name" value="BRWD_AD"/>
    <property type="match status" value="1"/>
</dbReference>
<dbReference type="PANTHER" id="PTHR16266:SF38">
    <property type="entry name" value="TRANSCRIPTION FACTOR WD40-LIKE FAMILY"/>
    <property type="match status" value="1"/>
</dbReference>
<protein>
    <submittedName>
        <fullName evidence="3">Bromodomain-containing protein</fullName>
    </submittedName>
</protein>
<accession>A0ABQ5D0M4</accession>
<evidence type="ECO:0000313" key="4">
    <source>
        <dbReference type="Proteomes" id="UP001151760"/>
    </source>
</evidence>
<feature type="compositionally biased region" description="Polar residues" evidence="1">
    <location>
        <begin position="25"/>
        <end position="37"/>
    </location>
</feature>
<gene>
    <name evidence="3" type="ORF">Tco_0922341</name>
</gene>
<feature type="region of interest" description="Disordered" evidence="1">
    <location>
        <begin position="24"/>
        <end position="43"/>
    </location>
</feature>
<evidence type="ECO:0000313" key="3">
    <source>
        <dbReference type="EMBL" id="GJT31922.1"/>
    </source>
</evidence>
<proteinExistence type="predicted"/>
<organism evidence="3 4">
    <name type="scientific">Tanacetum coccineum</name>
    <dbReference type="NCBI Taxonomy" id="301880"/>
    <lineage>
        <taxon>Eukaryota</taxon>
        <taxon>Viridiplantae</taxon>
        <taxon>Streptophyta</taxon>
        <taxon>Embryophyta</taxon>
        <taxon>Tracheophyta</taxon>
        <taxon>Spermatophyta</taxon>
        <taxon>Magnoliopsida</taxon>
        <taxon>eudicotyledons</taxon>
        <taxon>Gunneridae</taxon>
        <taxon>Pentapetalae</taxon>
        <taxon>asterids</taxon>
        <taxon>campanulids</taxon>
        <taxon>Asterales</taxon>
        <taxon>Asteraceae</taxon>
        <taxon>Asteroideae</taxon>
        <taxon>Anthemideae</taxon>
        <taxon>Anthemidinae</taxon>
        <taxon>Tanacetum</taxon>
    </lineage>
</organism>
<evidence type="ECO:0000259" key="2">
    <source>
        <dbReference type="Pfam" id="PF25313"/>
    </source>
</evidence>
<sequence>MSMRTHETSLSFIEEDEVSVVVKPSESQSSLEETMNSVAPPASTRKLVLKFSVPKKEPTSQNTPTRVKVEEESARPVSENPIEKWTTNGHKSTKIRFKPNVKLEHDVKPVGECSQTKTEAGDVTSQKKTTIKFKIKSAHAETSRNVQNDDNIKEDDSSDDATLRARSLKFGHQEYIESRNSQERGPWMKYKEKIKDTEICLVDDIKYKSLPGSGESCCKIRLIFIDPLSKVSDKHFELTLPELVDDPDFLVEKTRYDSSLERDWSPGDRCSVWWNEEGGGCWWDGRIVSISDKSADFPGSQWERFNVEYDADDVHRHSPWELHDKDSEWEQTQAQPMIDFDTRKTMLSLFAKLDQSTRGNQDKLGIMKLRQTSERPDFINTFPVPLTLEIIELRIKNSYYLNGELAGFG</sequence>